<proteinExistence type="predicted"/>
<accession>A0A0E3UMR7</accession>
<evidence type="ECO:0000313" key="2">
    <source>
        <dbReference type="Proteomes" id="UP000033067"/>
    </source>
</evidence>
<dbReference type="KEGG" id="psuw:WQ53_05470"/>
<protein>
    <submittedName>
        <fullName evidence="1">Uncharacterized protein</fullName>
    </submittedName>
</protein>
<dbReference type="AlphaFoldDB" id="A0A0E3UMR7"/>
<dbReference type="PATRIC" id="fig|314722.6.peg.1153"/>
<dbReference type="Proteomes" id="UP000033067">
    <property type="component" value="Chromosome"/>
</dbReference>
<dbReference type="EMBL" id="CP011144">
    <property type="protein sequence ID" value="AKC86305.1"/>
    <property type="molecule type" value="Genomic_DNA"/>
</dbReference>
<evidence type="ECO:0000313" key="1">
    <source>
        <dbReference type="EMBL" id="AKC86305.1"/>
    </source>
</evidence>
<sequence>MLHPYYDDCLTDRLVRAKFEDPGEVPRVSVVLAIPNTHANYAAIAFHFREIVQKTGVCGHLGDEWSKMLRRPSLAVRALGEAINHLGELRQLLEAELDRQDDSYESRNNWQSMFVAGLLDPPILQWLFAHLTRPGRHPDEPLIAWNAPGEVNLPT</sequence>
<name>A0A0E3UMR7_9GAMM</name>
<gene>
    <name evidence="1" type="ORF">WQ53_05470</name>
</gene>
<organism evidence="1 2">
    <name type="scientific">Pseudoxanthomonas suwonensis</name>
    <dbReference type="NCBI Taxonomy" id="314722"/>
    <lineage>
        <taxon>Bacteria</taxon>
        <taxon>Pseudomonadati</taxon>
        <taxon>Pseudomonadota</taxon>
        <taxon>Gammaproteobacteria</taxon>
        <taxon>Lysobacterales</taxon>
        <taxon>Lysobacteraceae</taxon>
        <taxon>Pseudoxanthomonas</taxon>
    </lineage>
</organism>
<reference evidence="1 2" key="1">
    <citation type="journal article" date="2015" name="Genome Announc.">
        <title>Complete Genome Sequence of Pseudoxanthomonas suwonensis Strain J1, a Cellulose-Degrading Bacterium Isolated from Leaf- and Wood-Enriched Soil.</title>
        <authorList>
            <person name="Hou L."/>
            <person name="Jiang J."/>
            <person name="Xu Z."/>
            <person name="Zhou Y."/>
            <person name="Leung F.C."/>
        </authorList>
    </citation>
    <scope>NUCLEOTIDE SEQUENCE [LARGE SCALE GENOMIC DNA]</scope>
    <source>
        <strain evidence="1 2">J1</strain>
    </source>
</reference>
<keyword evidence="2" id="KW-1185">Reference proteome</keyword>